<comment type="subunit">
    <text evidence="9">Associates with the 50S ribosomal subunit.</text>
</comment>
<keyword evidence="5 9" id="KW-0547">Nucleotide-binding</keyword>
<dbReference type="CDD" id="cd01895">
    <property type="entry name" value="EngA2"/>
    <property type="match status" value="1"/>
</dbReference>
<dbReference type="EMBL" id="CP002017">
    <property type="protein sequence ID" value="ADG06469.1"/>
    <property type="molecule type" value="Genomic_DNA"/>
</dbReference>
<evidence type="ECO:0000256" key="6">
    <source>
        <dbReference type="ARBA" id="ARBA00023134"/>
    </source>
</evidence>
<dbReference type="HAMAP" id="MF_00195">
    <property type="entry name" value="GTPase_Der"/>
    <property type="match status" value="1"/>
</dbReference>
<dbReference type="NCBIfam" id="TIGR00231">
    <property type="entry name" value="small_GTP"/>
    <property type="match status" value="2"/>
</dbReference>
<dbReference type="FunFam" id="3.40.50.300:FF:000057">
    <property type="entry name" value="GTPase Der"/>
    <property type="match status" value="1"/>
</dbReference>
<feature type="binding site" evidence="9">
    <location>
        <begin position="190"/>
        <end position="197"/>
    </location>
    <ligand>
        <name>GTP</name>
        <dbReference type="ChEBI" id="CHEBI:37565"/>
        <label>2</label>
    </ligand>
</feature>
<dbReference type="InterPro" id="IPR003593">
    <property type="entry name" value="AAA+_ATPase"/>
</dbReference>
<keyword evidence="6 9" id="KW-0342">GTP-binding</keyword>
<dbReference type="PIRSF" id="PIRSF006485">
    <property type="entry name" value="GTP-binding_EngA"/>
    <property type="match status" value="1"/>
</dbReference>
<dbReference type="CDD" id="cd01894">
    <property type="entry name" value="EngA1"/>
    <property type="match status" value="1"/>
</dbReference>
<dbReference type="InterPro" id="IPR031166">
    <property type="entry name" value="G_ENGA"/>
</dbReference>
<dbReference type="PANTHER" id="PTHR43834">
    <property type="entry name" value="GTPASE DER"/>
    <property type="match status" value="1"/>
</dbReference>
<dbReference type="eggNOG" id="COG1160">
    <property type="taxonomic scope" value="Bacteria"/>
</dbReference>
<dbReference type="Gene3D" id="3.40.50.300">
    <property type="entry name" value="P-loop containing nucleotide triphosphate hydrolases"/>
    <property type="match status" value="2"/>
</dbReference>
<dbReference type="STRING" id="562970.Btus_1769"/>
<dbReference type="InterPro" id="IPR015946">
    <property type="entry name" value="KH_dom-like_a/b"/>
</dbReference>
<feature type="domain" description="EngA-type G" evidence="12">
    <location>
        <begin position="11"/>
        <end position="175"/>
    </location>
</feature>
<feature type="binding site" evidence="9">
    <location>
        <begin position="64"/>
        <end position="68"/>
    </location>
    <ligand>
        <name>GTP</name>
        <dbReference type="ChEBI" id="CHEBI:37565"/>
        <label>1</label>
    </ligand>
</feature>
<dbReference type="SUPFAM" id="SSF52540">
    <property type="entry name" value="P-loop containing nucleoside triphosphate hydrolases"/>
    <property type="match status" value="2"/>
</dbReference>
<comment type="function">
    <text evidence="8 9 11">GTPase that plays an essential role in the late steps of ribosome biogenesis.</text>
</comment>
<dbReference type="PROSITE" id="PS51712">
    <property type="entry name" value="G_ENGA"/>
    <property type="match status" value="2"/>
</dbReference>
<dbReference type="NCBIfam" id="TIGR03594">
    <property type="entry name" value="GTPase_EngA"/>
    <property type="match status" value="1"/>
</dbReference>
<evidence type="ECO:0000256" key="5">
    <source>
        <dbReference type="ARBA" id="ARBA00022741"/>
    </source>
</evidence>
<keyword evidence="4 11" id="KW-0677">Repeat</keyword>
<evidence type="ECO:0000256" key="2">
    <source>
        <dbReference type="ARBA" id="ARBA00020953"/>
    </source>
</evidence>
<reference evidence="13 14" key="1">
    <citation type="journal article" date="2011" name="Stand. Genomic Sci.">
        <title>Complete genome sequence of the thermophilic, hydrogen-oxidizing Bacillus tusciae type strain (T2) and reclassification in the new genus, Kyrpidia gen. nov. as Kyrpidia tusciae comb. nov. and emendation of the family Alicyclobacillaceae da Costa and Rainey, 2010.</title>
        <authorList>
            <person name="Klenk H.P."/>
            <person name="Lapidus A."/>
            <person name="Chertkov O."/>
            <person name="Copeland A."/>
            <person name="Del Rio T.G."/>
            <person name="Nolan M."/>
            <person name="Lucas S."/>
            <person name="Chen F."/>
            <person name="Tice H."/>
            <person name="Cheng J.F."/>
            <person name="Han C."/>
            <person name="Bruce D."/>
            <person name="Goodwin L."/>
            <person name="Pitluck S."/>
            <person name="Pati A."/>
            <person name="Ivanova N."/>
            <person name="Mavromatis K."/>
            <person name="Daum C."/>
            <person name="Chen A."/>
            <person name="Palaniappan K."/>
            <person name="Chang Y.J."/>
            <person name="Land M."/>
            <person name="Hauser L."/>
            <person name="Jeffries C.D."/>
            <person name="Detter J.C."/>
            <person name="Rohde M."/>
            <person name="Abt B."/>
            <person name="Pukall R."/>
            <person name="Goker M."/>
            <person name="Bristow J."/>
            <person name="Markowitz V."/>
            <person name="Hugenholtz P."/>
            <person name="Eisen J.A."/>
        </authorList>
    </citation>
    <scope>NUCLEOTIDE SEQUENCE [LARGE SCALE GENOMIC DNA]</scope>
    <source>
        <strain evidence="13 14">DSM 2912</strain>
    </source>
</reference>
<organism evidence="13 14">
    <name type="scientific">Kyrpidia tusciae (strain DSM 2912 / NBRC 15312 / T2)</name>
    <name type="common">Bacillus tusciae</name>
    <dbReference type="NCBI Taxonomy" id="562970"/>
    <lineage>
        <taxon>Bacteria</taxon>
        <taxon>Bacillati</taxon>
        <taxon>Bacillota</taxon>
        <taxon>Bacilli</taxon>
        <taxon>Bacillales</taxon>
        <taxon>Alicyclobacillaceae</taxon>
        <taxon>Kyrpidia</taxon>
    </lineage>
</organism>
<dbReference type="HOGENOM" id="CLU_016077_6_2_9"/>
<name>D5WQ60_KYRT2</name>
<feature type="binding site" evidence="9">
    <location>
        <begin position="127"/>
        <end position="130"/>
    </location>
    <ligand>
        <name>GTP</name>
        <dbReference type="ChEBI" id="CHEBI:37565"/>
        <label>1</label>
    </ligand>
</feature>
<dbReference type="Pfam" id="PF01926">
    <property type="entry name" value="MMR_HSR1"/>
    <property type="match status" value="2"/>
</dbReference>
<dbReference type="FunFam" id="3.40.50.300:FF:000040">
    <property type="entry name" value="GTPase Der"/>
    <property type="match status" value="1"/>
</dbReference>
<protein>
    <recommendedName>
        <fullName evidence="2 9">GTPase Der</fullName>
    </recommendedName>
    <alternativeName>
        <fullName evidence="7 9">GTP-binding protein EngA</fullName>
    </alternativeName>
</protein>
<dbReference type="GO" id="GO:0043022">
    <property type="term" value="F:ribosome binding"/>
    <property type="evidence" value="ECO:0007669"/>
    <property type="project" value="TreeGrafter"/>
</dbReference>
<keyword evidence="3 9" id="KW-0690">Ribosome biogenesis</keyword>
<evidence type="ECO:0000256" key="10">
    <source>
        <dbReference type="PROSITE-ProRule" id="PRU01049"/>
    </source>
</evidence>
<dbReference type="InterPro" id="IPR032859">
    <property type="entry name" value="KH_dom-like"/>
</dbReference>
<evidence type="ECO:0000256" key="9">
    <source>
        <dbReference type="HAMAP-Rule" id="MF_00195"/>
    </source>
</evidence>
<dbReference type="Gene3D" id="3.30.300.20">
    <property type="match status" value="1"/>
</dbReference>
<dbReference type="GO" id="GO:0005525">
    <property type="term" value="F:GTP binding"/>
    <property type="evidence" value="ECO:0007669"/>
    <property type="project" value="UniProtKB-UniRule"/>
</dbReference>
<feature type="binding site" evidence="9">
    <location>
        <begin position="237"/>
        <end position="241"/>
    </location>
    <ligand>
        <name>GTP</name>
        <dbReference type="ChEBI" id="CHEBI:37565"/>
        <label>2</label>
    </ligand>
</feature>
<feature type="binding site" evidence="9">
    <location>
        <begin position="17"/>
        <end position="24"/>
    </location>
    <ligand>
        <name>GTP</name>
        <dbReference type="ChEBI" id="CHEBI:37565"/>
        <label>1</label>
    </ligand>
</feature>
<evidence type="ECO:0000256" key="4">
    <source>
        <dbReference type="ARBA" id="ARBA00022737"/>
    </source>
</evidence>
<sequence length="451" mass="49731">MGKVVKAMPGGLVAIVGRPNVGKSTLFNRIVGGRIAIVEDKPGVTRDRLYALASWNGRGFRIIDTGGLDFGGSDAIVKSIRAQVELALEEADAVIFLVDGISGITPADEEIAGRLRRAGKPVVLAVNKLDNPNRMIAQYEFFRLGLGDPFPISAEHGLGIGDLLDAVVRRLPPEDTGEPDHDAIRVAVIGRPNVGKSSLVNRLLGEERVLVSEIPGTTRDAVDTLFEREGHSFILIDTAGLRKRGRVWEDTEKYSVLRALRAIDRSDVCLLVIDGKQGIAEQDKRVAGYAVDAGRAVAVVVNKWDLVEKDDKTAVRMTEEIRQEFAFMTWAPVVFVSAKTGQRVGRILDLVVQIAEQHAMRMPTATVNRVVEDAVQRVPPPSDKGRRLRLYYASQVGVKPPTFVFFVNDPELMHFSYIRYLENQLRSAFGFEGTPLRLLIRQRKSGARPPR</sequence>
<gene>
    <name evidence="9" type="primary">der</name>
    <name evidence="13" type="ordered locus">Btus_1769</name>
</gene>
<evidence type="ECO:0000259" key="12">
    <source>
        <dbReference type="PROSITE" id="PS51712"/>
    </source>
</evidence>
<dbReference type="PANTHER" id="PTHR43834:SF6">
    <property type="entry name" value="GTPASE DER"/>
    <property type="match status" value="1"/>
</dbReference>
<evidence type="ECO:0000256" key="3">
    <source>
        <dbReference type="ARBA" id="ARBA00022517"/>
    </source>
</evidence>
<dbReference type="InterPro" id="IPR016484">
    <property type="entry name" value="GTPase_Der"/>
</dbReference>
<dbReference type="SMART" id="SM00382">
    <property type="entry name" value="AAA"/>
    <property type="match status" value="2"/>
</dbReference>
<dbReference type="InterPro" id="IPR027417">
    <property type="entry name" value="P-loop_NTPase"/>
</dbReference>
<feature type="domain" description="EngA-type G" evidence="12">
    <location>
        <begin position="184"/>
        <end position="359"/>
    </location>
</feature>
<dbReference type="AlphaFoldDB" id="D5WQ60"/>
<dbReference type="PRINTS" id="PR00326">
    <property type="entry name" value="GTP1OBG"/>
</dbReference>
<evidence type="ECO:0000256" key="7">
    <source>
        <dbReference type="ARBA" id="ARBA00032345"/>
    </source>
</evidence>
<evidence type="ECO:0000256" key="8">
    <source>
        <dbReference type="ARBA" id="ARBA00053470"/>
    </source>
</evidence>
<feature type="binding site" evidence="9">
    <location>
        <begin position="302"/>
        <end position="305"/>
    </location>
    <ligand>
        <name>GTP</name>
        <dbReference type="ChEBI" id="CHEBI:37565"/>
        <label>2</label>
    </ligand>
</feature>
<evidence type="ECO:0000256" key="11">
    <source>
        <dbReference type="RuleBase" id="RU004481"/>
    </source>
</evidence>
<evidence type="ECO:0000256" key="1">
    <source>
        <dbReference type="ARBA" id="ARBA00008279"/>
    </source>
</evidence>
<accession>D5WQ60</accession>
<evidence type="ECO:0000313" key="14">
    <source>
        <dbReference type="Proteomes" id="UP000002368"/>
    </source>
</evidence>
<dbReference type="InterPro" id="IPR005225">
    <property type="entry name" value="Small_GTP-bd"/>
</dbReference>
<dbReference type="FunFam" id="3.30.300.20:FF:000004">
    <property type="entry name" value="GTPase Der"/>
    <property type="match status" value="1"/>
</dbReference>
<evidence type="ECO:0000313" key="13">
    <source>
        <dbReference type="EMBL" id="ADG06469.1"/>
    </source>
</evidence>
<keyword evidence="14" id="KW-1185">Reference proteome</keyword>
<dbReference type="KEGG" id="bts:Btus_1769"/>
<dbReference type="Pfam" id="PF14714">
    <property type="entry name" value="KH_dom-like"/>
    <property type="match status" value="1"/>
</dbReference>
<comment type="similarity">
    <text evidence="1 9 10 11">Belongs to the TRAFAC class TrmE-Era-EngA-EngB-Septin-like GTPase superfamily. EngA (Der) GTPase family.</text>
</comment>
<dbReference type="Proteomes" id="UP000002368">
    <property type="component" value="Chromosome"/>
</dbReference>
<proteinExistence type="inferred from homology"/>
<dbReference type="GO" id="GO:0042254">
    <property type="term" value="P:ribosome biogenesis"/>
    <property type="evidence" value="ECO:0007669"/>
    <property type="project" value="UniProtKB-KW"/>
</dbReference>
<dbReference type="InterPro" id="IPR006073">
    <property type="entry name" value="GTP-bd"/>
</dbReference>